<dbReference type="HOGENOM" id="CLU_004080_1_0_7"/>
<dbReference type="PRINTS" id="PR00364">
    <property type="entry name" value="DISEASERSIST"/>
</dbReference>
<dbReference type="InterPro" id="IPR036322">
    <property type="entry name" value="WD40_repeat_dom_sf"/>
</dbReference>
<dbReference type="InterPro" id="IPR002182">
    <property type="entry name" value="NB-ARC"/>
</dbReference>
<dbReference type="InterPro" id="IPR015943">
    <property type="entry name" value="WD40/YVTN_repeat-like_dom_sf"/>
</dbReference>
<dbReference type="InterPro" id="IPR029052">
    <property type="entry name" value="Metallo-depent_PP-like"/>
</dbReference>
<dbReference type="PROSITE" id="PS00678">
    <property type="entry name" value="WD_REPEATS_1"/>
    <property type="match status" value="5"/>
</dbReference>
<feature type="domain" description="APAF-1 helical" evidence="7">
    <location>
        <begin position="752"/>
        <end position="794"/>
    </location>
</feature>
<dbReference type="STRING" id="502025.Hoch_1325"/>
<dbReference type="InterPro" id="IPR027417">
    <property type="entry name" value="P-loop_NTPase"/>
</dbReference>
<feature type="domain" description="Calcineurin-like phosphoesterase" evidence="5">
    <location>
        <begin position="14"/>
        <end position="275"/>
    </location>
</feature>
<gene>
    <name evidence="8" type="ordered locus">Hoch_1325</name>
</gene>
<dbReference type="SUPFAM" id="SSF52540">
    <property type="entry name" value="P-loop containing nucleoside triphosphate hydrolases"/>
    <property type="match status" value="1"/>
</dbReference>
<evidence type="ECO:0000256" key="3">
    <source>
        <dbReference type="PROSITE-ProRule" id="PRU00221"/>
    </source>
</evidence>
<dbReference type="GO" id="GO:0016787">
    <property type="term" value="F:hydrolase activity"/>
    <property type="evidence" value="ECO:0007669"/>
    <property type="project" value="InterPro"/>
</dbReference>
<dbReference type="Gene3D" id="1.10.10.10">
    <property type="entry name" value="Winged helix-like DNA-binding domain superfamily/Winged helix DNA-binding domain"/>
    <property type="match status" value="1"/>
</dbReference>
<dbReference type="InterPro" id="IPR018391">
    <property type="entry name" value="PQQ_b-propeller_rpt"/>
</dbReference>
<dbReference type="SUPFAM" id="SSF56300">
    <property type="entry name" value="Metallo-dependent phosphatases"/>
    <property type="match status" value="1"/>
</dbReference>
<dbReference type="Pfam" id="PF00149">
    <property type="entry name" value="Metallophos"/>
    <property type="match status" value="1"/>
</dbReference>
<dbReference type="RefSeq" id="WP_012826492.1">
    <property type="nucleotide sequence ID" value="NC_013440.1"/>
</dbReference>
<dbReference type="InterPro" id="IPR053299">
    <property type="entry name" value="ASTRA_WD_repeat"/>
</dbReference>
<feature type="repeat" description="WD" evidence="3">
    <location>
        <begin position="987"/>
        <end position="1028"/>
    </location>
</feature>
<dbReference type="Gene3D" id="1.25.40.370">
    <property type="match status" value="1"/>
</dbReference>
<dbReference type="KEGG" id="hoh:Hoch_1325"/>
<feature type="region of interest" description="Disordered" evidence="4">
    <location>
        <begin position="360"/>
        <end position="383"/>
    </location>
</feature>
<dbReference type="eggNOG" id="COG2319">
    <property type="taxonomic scope" value="Bacteria"/>
</dbReference>
<dbReference type="PROSITE" id="PS50294">
    <property type="entry name" value="WD_REPEATS_REGION"/>
    <property type="match status" value="8"/>
</dbReference>
<dbReference type="Gene3D" id="2.130.10.10">
    <property type="entry name" value="YVTN repeat-like/Quinoprotein amine dehydrogenase"/>
    <property type="match status" value="4"/>
</dbReference>
<dbReference type="SMART" id="SM00564">
    <property type="entry name" value="PQQ"/>
    <property type="match status" value="6"/>
</dbReference>
<dbReference type="InterPro" id="IPR004843">
    <property type="entry name" value="Calcineurin-like_PHP"/>
</dbReference>
<feature type="domain" description="NB-ARC" evidence="6">
    <location>
        <begin position="407"/>
        <end position="564"/>
    </location>
</feature>
<keyword evidence="1 3" id="KW-0853">WD repeat</keyword>
<evidence type="ECO:0000256" key="2">
    <source>
        <dbReference type="ARBA" id="ARBA00022737"/>
    </source>
</evidence>
<feature type="repeat" description="WD" evidence="3">
    <location>
        <begin position="900"/>
        <end position="941"/>
    </location>
</feature>
<dbReference type="PRINTS" id="PR00320">
    <property type="entry name" value="GPROTEINBRPT"/>
</dbReference>
<dbReference type="Proteomes" id="UP000001880">
    <property type="component" value="Chromosome"/>
</dbReference>
<dbReference type="GO" id="GO:0005829">
    <property type="term" value="C:cytosol"/>
    <property type="evidence" value="ECO:0007669"/>
    <property type="project" value="UniProtKB-ARBA"/>
</dbReference>
<dbReference type="Gene3D" id="3.40.50.300">
    <property type="entry name" value="P-loop containing nucleotide triphosphate hydrolases"/>
    <property type="match status" value="1"/>
</dbReference>
<feature type="repeat" description="WD" evidence="3">
    <location>
        <begin position="1154"/>
        <end position="1185"/>
    </location>
</feature>
<dbReference type="CDD" id="cd00200">
    <property type="entry name" value="WD40"/>
    <property type="match status" value="2"/>
</dbReference>
<organism evidence="8 9">
    <name type="scientific">Haliangium ochraceum (strain DSM 14365 / JCM 11303 / SMP-2)</name>
    <dbReference type="NCBI Taxonomy" id="502025"/>
    <lineage>
        <taxon>Bacteria</taxon>
        <taxon>Pseudomonadati</taxon>
        <taxon>Myxococcota</taxon>
        <taxon>Polyangia</taxon>
        <taxon>Haliangiales</taxon>
        <taxon>Kofleriaceae</taxon>
        <taxon>Haliangium</taxon>
    </lineage>
</organism>
<dbReference type="Pfam" id="PF00931">
    <property type="entry name" value="NB-ARC"/>
    <property type="match status" value="1"/>
</dbReference>
<dbReference type="InterPro" id="IPR041452">
    <property type="entry name" value="APAF1_C"/>
</dbReference>
<accession>D0LTI8</accession>
<evidence type="ECO:0000313" key="8">
    <source>
        <dbReference type="EMBL" id="ACY13883.1"/>
    </source>
</evidence>
<dbReference type="PANTHER" id="PTHR44156">
    <property type="entry name" value="SUPERNUMERARY LIMBS, ISOFORM B-RELATED"/>
    <property type="match status" value="1"/>
</dbReference>
<keyword evidence="9" id="KW-1185">Reference proteome</keyword>
<dbReference type="Pfam" id="PF00400">
    <property type="entry name" value="WD40"/>
    <property type="match status" value="9"/>
</dbReference>
<feature type="repeat" description="WD" evidence="3">
    <location>
        <begin position="942"/>
        <end position="973"/>
    </location>
</feature>
<dbReference type="InterPro" id="IPR020472">
    <property type="entry name" value="WD40_PAC1"/>
</dbReference>
<evidence type="ECO:0000313" key="9">
    <source>
        <dbReference type="Proteomes" id="UP000001880"/>
    </source>
</evidence>
<feature type="repeat" description="WD" evidence="3">
    <location>
        <begin position="1029"/>
        <end position="1070"/>
    </location>
</feature>
<dbReference type="InterPro" id="IPR001680">
    <property type="entry name" value="WD40_rpt"/>
</dbReference>
<dbReference type="Pfam" id="PF17908">
    <property type="entry name" value="APAF1_C"/>
    <property type="match status" value="1"/>
</dbReference>
<dbReference type="PROSITE" id="PS50082">
    <property type="entry name" value="WD_REPEATS_2"/>
    <property type="match status" value="9"/>
</dbReference>
<dbReference type="EMBL" id="CP001804">
    <property type="protein sequence ID" value="ACY13883.1"/>
    <property type="molecule type" value="Genomic_DNA"/>
</dbReference>
<dbReference type="SUPFAM" id="SSF50978">
    <property type="entry name" value="WD40 repeat-like"/>
    <property type="match status" value="2"/>
</dbReference>
<feature type="repeat" description="WD" evidence="3">
    <location>
        <begin position="1364"/>
        <end position="1405"/>
    </location>
</feature>
<dbReference type="Gene3D" id="3.60.21.10">
    <property type="match status" value="1"/>
</dbReference>
<evidence type="ECO:0000259" key="7">
    <source>
        <dbReference type="Pfam" id="PF17908"/>
    </source>
</evidence>
<feature type="repeat" description="WD" evidence="3">
    <location>
        <begin position="1238"/>
        <end position="1279"/>
    </location>
</feature>
<proteinExistence type="predicted"/>
<dbReference type="eggNOG" id="COG1409">
    <property type="taxonomic scope" value="Bacteria"/>
</dbReference>
<sequence>MSENQSSQVLFSWLHLSDIHVGHGSASHGWDQNYVLDRLVHDVAECVRSGIVTQPDAVFITGDVAFSGDGIVQDTSRPAAETGEYAGARTWLDSVLAVIGRSRRDVYLVPGNHDVDRSVDIYDEDIRRLVDAVRRQEHSDDSLDAVLDRPKARARLRERMTKYLAFAQNFAPVWGLDADGRERLFWREDLEPAAMQRYGLGVRLVGLNTVLLGGRIDDHRELRVGLAQLDGVREDDERVVIALSHHPTDWLADGDQVARRLRSAKSIHLCGHVHSQSSESYRSGAGGKLLTVVAGAVHADEHGDPIGHGYSFGALVAVEGRLKARIWPRIWENENQRFHLHACEVEDNRAFAEHDLRALQTSSQGRGGSGPGRPADDVGTGSTRSIDAHEYRCMAEAVPGFIARQEFDQLAEHLCSVACQDEPGSAGMTTALQGAGGFGKTTLALALCHDARVREAFPGGILWTTLGEELSDDALTDRILGLLRWWTGAEAPAFSSSREAAAALVEQLSGKGVLVVVDDVWKHGHLAPFLHRGLSLLVTTRSRRTLPEECQTVDVDGMRPAEAVALLGRGLERASEIDLGPLAKRLGYWPLLLGLAGGRLRELVTRRGMGVSAALARVSERLDRLGLRAFDKKKAEDRAHAVEITIRLSLDCLDDDEQRDYQRLAIFPEDIALPIAMLARYWRPEDADRYEAEELCERLAELSLVQQLDLGRGTIRLHDVFRQYLVDSQRDTLHALHAAWLECTRPETGRWSDISLEDAYAWEHLSYHLHHAGRLDELAELLFDYAWLAAKLRPGWLPAERGAARVGSLLADYARLPADHAESRDSSLVRDALRLSSHVLARDVEQLPGQLLGRLMQLVRAPDTRLARLLENSREPHEHAWLEPLVPALTAPGGPLQRTLTGHRGAVNALACSADGRLAVSGGEDGTVRVWDVDGGEELATLSGHAEAVNAVACSADGRRAVSGSDDGTVKVWHAGSGNDWSELRELPGHIGAVNAVACSADGQRVMSGGDDGTVLAWDADSGDEVASLPARTGWVQGLACSADGRRVVARYDDGAVSVWDVNGGKGVKDMEAQLKGGRAVACSQDGRYAVLDGFEVMRVWDLDSGQRVADYFSLEEDEGAVACSADGTRAVLGGSSGRVFVWEVASSEPGEVFFGHTERVNAVACSADARRVLSGGIDGTVKVWAIGRECQTAAHGMFGEDVRAVAGGADGHRALAGRMNGGVEVWDLRCAELVRMLVGHSGAVEAVAWSTDGRRALSGAWDGTVKAWDVESGRELATCPGFEDWQAAPVCSLNEHFALAGESNGTVRAWDVSTGRCVMTLSAHTKEVLAVAASADGRRVVSGGDDGTVRVWDVASGQAVATLASGAGWVTAVACSRDGRRVVAGENDGRLRVWDADSGQEVATLSGHSGEIAAVACSADGRRVAAGGKDGIVTMWDADSGRCLASFPADAAVYACALAGSEHAVVSDEFGRVHLLRFRAGAG</sequence>
<feature type="repeat" description="WD" evidence="3">
    <location>
        <begin position="1322"/>
        <end position="1363"/>
    </location>
</feature>
<dbReference type="OrthoDB" id="651281at2"/>
<name>D0LTI8_HALO1</name>
<evidence type="ECO:0000256" key="4">
    <source>
        <dbReference type="SAM" id="MobiDB-lite"/>
    </source>
</evidence>
<dbReference type="InterPro" id="IPR036388">
    <property type="entry name" value="WH-like_DNA-bd_sf"/>
</dbReference>
<protein>
    <submittedName>
        <fullName evidence="8">WD40 repeat, subgroup</fullName>
    </submittedName>
</protein>
<feature type="repeat" description="WD" evidence="3">
    <location>
        <begin position="1406"/>
        <end position="1447"/>
    </location>
</feature>
<reference evidence="8 9" key="1">
    <citation type="journal article" date="2010" name="Stand. Genomic Sci.">
        <title>Complete genome sequence of Haliangium ochraceum type strain (SMP-2).</title>
        <authorList>
            <consortium name="US DOE Joint Genome Institute (JGI-PGF)"/>
            <person name="Ivanova N."/>
            <person name="Daum C."/>
            <person name="Lang E."/>
            <person name="Abt B."/>
            <person name="Kopitz M."/>
            <person name="Saunders E."/>
            <person name="Lapidus A."/>
            <person name="Lucas S."/>
            <person name="Glavina Del Rio T."/>
            <person name="Nolan M."/>
            <person name="Tice H."/>
            <person name="Copeland A."/>
            <person name="Cheng J.F."/>
            <person name="Chen F."/>
            <person name="Bruce D."/>
            <person name="Goodwin L."/>
            <person name="Pitluck S."/>
            <person name="Mavromatis K."/>
            <person name="Pati A."/>
            <person name="Mikhailova N."/>
            <person name="Chen A."/>
            <person name="Palaniappan K."/>
            <person name="Land M."/>
            <person name="Hauser L."/>
            <person name="Chang Y.J."/>
            <person name="Jeffries C.D."/>
            <person name="Detter J.C."/>
            <person name="Brettin T."/>
            <person name="Rohde M."/>
            <person name="Goker M."/>
            <person name="Bristow J."/>
            <person name="Markowitz V."/>
            <person name="Eisen J.A."/>
            <person name="Hugenholtz P."/>
            <person name="Kyrpides N.C."/>
            <person name="Klenk H.P."/>
        </authorList>
    </citation>
    <scope>NUCLEOTIDE SEQUENCE [LARGE SCALE GENOMIC DNA]</scope>
    <source>
        <strain evidence="9">DSM 14365 / CIP 107738 / JCM 11303 / AJ 13395 / SMP-2</strain>
    </source>
</reference>
<dbReference type="SMART" id="SM00320">
    <property type="entry name" value="WD40"/>
    <property type="match status" value="11"/>
</dbReference>
<evidence type="ECO:0000259" key="6">
    <source>
        <dbReference type="Pfam" id="PF00931"/>
    </source>
</evidence>
<evidence type="ECO:0000259" key="5">
    <source>
        <dbReference type="Pfam" id="PF00149"/>
    </source>
</evidence>
<dbReference type="InterPro" id="IPR019775">
    <property type="entry name" value="WD40_repeat_CS"/>
</dbReference>
<keyword evidence="2" id="KW-0677">Repeat</keyword>
<dbReference type="eggNOG" id="COG3903">
    <property type="taxonomic scope" value="Bacteria"/>
</dbReference>
<dbReference type="GO" id="GO:0043531">
    <property type="term" value="F:ADP binding"/>
    <property type="evidence" value="ECO:0007669"/>
    <property type="project" value="InterPro"/>
</dbReference>
<evidence type="ECO:0000256" key="1">
    <source>
        <dbReference type="ARBA" id="ARBA00022574"/>
    </source>
</evidence>